<reference evidence="2 3" key="1">
    <citation type="journal article" date="2015" name="Genome Biol. Evol.">
        <title>Comparative Genomics of a Bacterivorous Green Alga Reveals Evolutionary Causalities and Consequences of Phago-Mixotrophic Mode of Nutrition.</title>
        <authorList>
            <person name="Burns J.A."/>
            <person name="Paasch A."/>
            <person name="Narechania A."/>
            <person name="Kim E."/>
        </authorList>
    </citation>
    <scope>NUCLEOTIDE SEQUENCE [LARGE SCALE GENOMIC DNA]</scope>
    <source>
        <strain evidence="2 3">PLY_AMNH</strain>
    </source>
</reference>
<accession>A0AAE0LFS9</accession>
<feature type="region of interest" description="Disordered" evidence="1">
    <location>
        <begin position="291"/>
        <end position="354"/>
    </location>
</feature>
<evidence type="ECO:0000256" key="1">
    <source>
        <dbReference type="SAM" id="MobiDB-lite"/>
    </source>
</evidence>
<keyword evidence="3" id="KW-1185">Reference proteome</keyword>
<dbReference type="AlphaFoldDB" id="A0AAE0LFS9"/>
<protein>
    <submittedName>
        <fullName evidence="2">Uncharacterized protein</fullName>
    </submittedName>
</protein>
<gene>
    <name evidence="2" type="ORF">CYMTET_9127</name>
</gene>
<dbReference type="EMBL" id="LGRX02002999">
    <property type="protein sequence ID" value="KAK3283160.1"/>
    <property type="molecule type" value="Genomic_DNA"/>
</dbReference>
<proteinExistence type="predicted"/>
<evidence type="ECO:0000313" key="2">
    <source>
        <dbReference type="EMBL" id="KAK3283160.1"/>
    </source>
</evidence>
<organism evidence="2 3">
    <name type="scientific">Cymbomonas tetramitiformis</name>
    <dbReference type="NCBI Taxonomy" id="36881"/>
    <lineage>
        <taxon>Eukaryota</taxon>
        <taxon>Viridiplantae</taxon>
        <taxon>Chlorophyta</taxon>
        <taxon>Pyramimonadophyceae</taxon>
        <taxon>Pyramimonadales</taxon>
        <taxon>Pyramimonadaceae</taxon>
        <taxon>Cymbomonas</taxon>
    </lineage>
</organism>
<comment type="caution">
    <text evidence="2">The sequence shown here is derived from an EMBL/GenBank/DDBJ whole genome shotgun (WGS) entry which is preliminary data.</text>
</comment>
<evidence type="ECO:0000313" key="3">
    <source>
        <dbReference type="Proteomes" id="UP001190700"/>
    </source>
</evidence>
<dbReference type="PANTHER" id="PTHR41747:SF1">
    <property type="entry name" value="CHROMOSOME UNDETERMINED SCAFFOLD_128, WHOLE GENOME SHOTGUN SEQUENCE"/>
    <property type="match status" value="1"/>
</dbReference>
<feature type="compositionally biased region" description="Polar residues" evidence="1">
    <location>
        <begin position="327"/>
        <end position="339"/>
    </location>
</feature>
<dbReference type="Proteomes" id="UP001190700">
    <property type="component" value="Unassembled WGS sequence"/>
</dbReference>
<dbReference type="PANTHER" id="PTHR41747">
    <property type="entry name" value="CHROMOSOME UNDETERMINED SCAFFOLD_128, WHOLE GENOME SHOTGUN SEQUENCE"/>
    <property type="match status" value="1"/>
</dbReference>
<name>A0AAE0LFS9_9CHLO</name>
<sequence>MADGAFSKGVMLCDRPPDPPKMTAVTQYGPTKAPFLSACTNSDPLGIAPVNKPSLYVASQRKLTVLSEHKSWLAHQSKKVKSGKQEQLATTILKENKEAKHKEFCANLRSKILDGEDVTETWVPAKEAKRRVEMLNEADKTVAKHKDCSEIKPPLDDVTPLDAEMADLIEGALLSAELGNVKKQPPAQPSGDTCKVLPTKKNTSAKPAWALTEQKASEIEEDEELELLNFVDNLDYEKYMEEDEGHLSTAINALAAPEVPDSSERAAPKNGHWDKNFVRAMNALVNIEAAGSSQASTAPSVLPPPAYSESKYAQSTVGSRAREEQSQNRSVGQATSAWDASTRVGDGEGGTKPELATAVKIFLDEDRDMRKIHSSRSARRLLETAPTEVAVEEF</sequence>